<feature type="non-terminal residue" evidence="2">
    <location>
        <position position="945"/>
    </location>
</feature>
<accession>A0A368JNV0</accession>
<dbReference type="InterPro" id="IPR051172">
    <property type="entry name" value="Chlamydia_OmcB"/>
</dbReference>
<name>A0A368JNV0_9BACT</name>
<dbReference type="AlphaFoldDB" id="A0A368JNV0"/>
<feature type="domain" description="Immunoglobulin" evidence="1">
    <location>
        <begin position="697"/>
        <end position="778"/>
    </location>
</feature>
<organism evidence="2 3">
    <name type="scientific">Larkinella punicea</name>
    <dbReference type="NCBI Taxonomy" id="2315727"/>
    <lineage>
        <taxon>Bacteria</taxon>
        <taxon>Pseudomonadati</taxon>
        <taxon>Bacteroidota</taxon>
        <taxon>Cytophagia</taxon>
        <taxon>Cytophagales</taxon>
        <taxon>Spirosomataceae</taxon>
        <taxon>Larkinella</taxon>
    </lineage>
</organism>
<dbReference type="InterPro" id="IPR013783">
    <property type="entry name" value="Ig-like_fold"/>
</dbReference>
<dbReference type="PANTHER" id="PTHR34819:SF3">
    <property type="entry name" value="CELL SURFACE PROTEIN"/>
    <property type="match status" value="1"/>
</dbReference>
<dbReference type="InterPro" id="IPR047589">
    <property type="entry name" value="DUF11_rpt"/>
</dbReference>
<feature type="domain" description="Immunoglobulin" evidence="1">
    <location>
        <begin position="626"/>
        <end position="696"/>
    </location>
</feature>
<dbReference type="InterPro" id="IPR003599">
    <property type="entry name" value="Ig_sub"/>
</dbReference>
<feature type="domain" description="Immunoglobulin" evidence="1">
    <location>
        <begin position="297"/>
        <end position="368"/>
    </location>
</feature>
<evidence type="ECO:0000313" key="2">
    <source>
        <dbReference type="EMBL" id="RCR69349.1"/>
    </source>
</evidence>
<proteinExistence type="predicted"/>
<feature type="domain" description="Immunoglobulin" evidence="1">
    <location>
        <begin position="370"/>
        <end position="452"/>
    </location>
</feature>
<dbReference type="Proteomes" id="UP000253383">
    <property type="component" value="Unassembled WGS sequence"/>
</dbReference>
<comment type="caution">
    <text evidence="2">The sequence shown here is derived from an EMBL/GenBank/DDBJ whole genome shotgun (WGS) entry which is preliminary data.</text>
</comment>
<evidence type="ECO:0000313" key="3">
    <source>
        <dbReference type="Proteomes" id="UP000253383"/>
    </source>
</evidence>
<dbReference type="SUPFAM" id="SSF48726">
    <property type="entry name" value="Immunoglobulin"/>
    <property type="match status" value="1"/>
</dbReference>
<reference evidence="2 3" key="1">
    <citation type="submission" date="2018-07" db="EMBL/GenBank/DDBJ databases">
        <title>Genome analysis of Larkinella rosea.</title>
        <authorList>
            <person name="Zhou Z."/>
            <person name="Wang G."/>
        </authorList>
    </citation>
    <scope>NUCLEOTIDE SEQUENCE [LARGE SCALE GENOMIC DNA]</scope>
    <source>
        <strain evidence="3">zzj9</strain>
    </source>
</reference>
<feature type="domain" description="Immunoglobulin" evidence="1">
    <location>
        <begin position="462"/>
        <end position="532"/>
    </location>
</feature>
<feature type="domain" description="Immunoglobulin" evidence="1">
    <location>
        <begin position="864"/>
        <end position="945"/>
    </location>
</feature>
<dbReference type="EMBL" id="QOWE01000008">
    <property type="protein sequence ID" value="RCR69349.1"/>
    <property type="molecule type" value="Genomic_DNA"/>
</dbReference>
<feature type="domain" description="Immunoglobulin" evidence="1">
    <location>
        <begin position="793"/>
        <end position="863"/>
    </location>
</feature>
<dbReference type="Pfam" id="PF01345">
    <property type="entry name" value="DUF11"/>
    <property type="match status" value="1"/>
</dbReference>
<evidence type="ECO:0000259" key="1">
    <source>
        <dbReference type="SMART" id="SM00409"/>
    </source>
</evidence>
<protein>
    <submittedName>
        <fullName evidence="2">DUF11 domain-containing protein</fullName>
    </submittedName>
</protein>
<dbReference type="SMART" id="SM00409">
    <property type="entry name" value="IG"/>
    <property type="match status" value="7"/>
</dbReference>
<dbReference type="Gene3D" id="2.60.40.10">
    <property type="entry name" value="Immunoglobulins"/>
    <property type="match status" value="9"/>
</dbReference>
<dbReference type="SUPFAM" id="SSF49299">
    <property type="entry name" value="PKD domain"/>
    <property type="match status" value="2"/>
</dbReference>
<dbReference type="InterPro" id="IPR001434">
    <property type="entry name" value="OmcB-like_DUF11"/>
</dbReference>
<keyword evidence="3" id="KW-1185">Reference proteome</keyword>
<dbReference type="InterPro" id="IPR035986">
    <property type="entry name" value="PKD_dom_sf"/>
</dbReference>
<gene>
    <name evidence="2" type="ORF">DUE52_10850</name>
</gene>
<dbReference type="InterPro" id="IPR036179">
    <property type="entry name" value="Ig-like_dom_sf"/>
</dbReference>
<dbReference type="NCBIfam" id="TIGR01451">
    <property type="entry name" value="B_ant_repeat"/>
    <property type="match status" value="1"/>
</dbReference>
<sequence length="945" mass="95031">MAVAQNPNVYVHKKIDNAHPALNEIVSYTVVVGNDGNGPANGVVVKDDLSTGAQYSTHTVLRGSGLFTPASGNWNIGVLAAGDSVILELKAKVLERGVWFNTAEVTEMQGTDPNSVPNNHDLSEDDIALTCFSVPIQWYAGDEFTVSIPIPLTNVQWTRNGLSQFSADQAVATGSTLVIKSIGTYSFTGMFGSCPVGGCCAIEVIPGPECEILATASANPTCEASPLVLSATAQGGTAPYQYAWTGPNGFSKTGQSQTIPVATTANAGVYTVKITDATGCTALSSTTALIGTLPIAICNSPVCEGGTITLSATDGGITYKWYGPNGFTSSLQSPTIPNATTANTGSYTVVITGTSVCSGTAITSLKILPKPTVTASVSASTCLGGSFSLSATASGGTQPYHYIWRGPNGFYETGQTVVVNNAQVSHSGSYTLAVYSQNGCSNQAVTQPVTVKACICNPLAGALPATVCVGDMVSLTATSGFNSYSWKGPNGFSSSVQNPVITNAQLTHNGSYTLTVAGSNCTGTATVNVTVQGVPFPQVSSSTACVGTTMLIMLTSAGGVSYLWKGPNGYSSNQQNPVINNATAANTGTYSVTVTSGIGCTAVGSTPVVGTCHIDPPCSLSGTVVSSQTAVCSGGSVVLTASATGQTGSVSYQWSGGLGSGSSVTVSNLTTTSTYTVVITDSQNCSVTKTVTVVVNPVPVVSQVSSSTTCVGTAVQISLNLSASGGVSYVWRGPNAYSSNQQNPVIANATTANNGTYSVTVTSGSGCTAVGSTPVVVGTCPNPPCSLSGTLTASQTAVCSGGSVVLTASATGQTGSLSYQWSGGLGNGSSVTVSNLTTTSTYTVVITDSQNCSVTKTVTVVVNPVPVVSQVSSSTTCVGTAVQVSLSLTASGGVSYVWKGPNAYSSNQQNPVINNATSAHSGTYSVTVTSGSGCTAVGSTPVVVG</sequence>
<dbReference type="PANTHER" id="PTHR34819">
    <property type="entry name" value="LARGE CYSTEINE-RICH PERIPLASMIC PROTEIN OMCB"/>
    <property type="match status" value="1"/>
</dbReference>